<dbReference type="Proteomes" id="UP000730482">
    <property type="component" value="Unassembled WGS sequence"/>
</dbReference>
<keyword evidence="5" id="KW-1185">Reference proteome</keyword>
<reference evidence="4 5" key="1">
    <citation type="submission" date="2020-02" db="EMBL/GenBank/DDBJ databases">
        <title>Acidophilic actinobacteria isolated from forest soil.</title>
        <authorList>
            <person name="Golinska P."/>
        </authorList>
    </citation>
    <scope>NUCLEOTIDE SEQUENCE [LARGE SCALE GENOMIC DNA]</scope>
    <source>
        <strain evidence="4 5">NL8</strain>
    </source>
</reference>
<comment type="caution">
    <text evidence="4">The sequence shown here is derived from an EMBL/GenBank/DDBJ whole genome shotgun (WGS) entry which is preliminary data.</text>
</comment>
<evidence type="ECO:0008006" key="6">
    <source>
        <dbReference type="Google" id="ProtNLM"/>
    </source>
</evidence>
<dbReference type="EMBL" id="JAAFYZ010000054">
    <property type="protein sequence ID" value="MBS2548706.1"/>
    <property type="molecule type" value="Genomic_DNA"/>
</dbReference>
<dbReference type="InterPro" id="IPR003743">
    <property type="entry name" value="Zf-RING_7"/>
</dbReference>
<dbReference type="PANTHER" id="PTHR39082:SF1">
    <property type="entry name" value="SCAVENGER RECEPTOR CLASS A MEMBER 3"/>
    <property type="match status" value="1"/>
</dbReference>
<evidence type="ECO:0000313" key="5">
    <source>
        <dbReference type="Proteomes" id="UP000730482"/>
    </source>
</evidence>
<name>A0ABS5KRN6_9ACTN</name>
<dbReference type="PANTHER" id="PTHR39082">
    <property type="entry name" value="PHOSPHOLIPASE C-BETA-2-RELATED"/>
    <property type="match status" value="1"/>
</dbReference>
<accession>A0ABS5KRN6</accession>
<evidence type="ECO:0000259" key="2">
    <source>
        <dbReference type="Pfam" id="PF02591"/>
    </source>
</evidence>
<dbReference type="InterPro" id="IPR052376">
    <property type="entry name" value="Oxidative_Scav/Glycosyltrans"/>
</dbReference>
<dbReference type="InterPro" id="IPR056003">
    <property type="entry name" value="CT398_CC_hairpin"/>
</dbReference>
<dbReference type="Pfam" id="PF02591">
    <property type="entry name" value="Zn_ribbon_9"/>
    <property type="match status" value="1"/>
</dbReference>
<proteinExistence type="predicted"/>
<evidence type="ECO:0000256" key="1">
    <source>
        <dbReference type="SAM" id="Coils"/>
    </source>
</evidence>
<feature type="domain" description="C4-type zinc ribbon" evidence="2">
    <location>
        <begin position="218"/>
        <end position="252"/>
    </location>
</feature>
<dbReference type="Pfam" id="PF24481">
    <property type="entry name" value="CT398_CC"/>
    <property type="match status" value="1"/>
</dbReference>
<organism evidence="4 5">
    <name type="scientific">Catenulispora pinistramenti</name>
    <dbReference type="NCBI Taxonomy" id="2705254"/>
    <lineage>
        <taxon>Bacteria</taxon>
        <taxon>Bacillati</taxon>
        <taxon>Actinomycetota</taxon>
        <taxon>Actinomycetes</taxon>
        <taxon>Catenulisporales</taxon>
        <taxon>Catenulisporaceae</taxon>
        <taxon>Catenulispora</taxon>
    </lineage>
</organism>
<evidence type="ECO:0000259" key="3">
    <source>
        <dbReference type="Pfam" id="PF24481"/>
    </source>
</evidence>
<protein>
    <recommendedName>
        <fullName evidence="6">C4-type zinc ribbon domain-containing protein</fullName>
    </recommendedName>
</protein>
<feature type="domain" description="CT398-like coiled coil hairpin" evidence="3">
    <location>
        <begin position="28"/>
        <end position="205"/>
    </location>
</feature>
<evidence type="ECO:0000313" key="4">
    <source>
        <dbReference type="EMBL" id="MBS2548706.1"/>
    </source>
</evidence>
<keyword evidence="1" id="KW-0175">Coiled coil</keyword>
<sequence>MYRSRKTSQERGTALNANPADQLRLLDLQGLDTRLAQLEHKRRTLPELAEAEKVDQRLADLRDVLIAAQTAEGDVAREQKKAEADVEQVVNRAARDRQMLQSGRGSAKDLENIQHELETLAKRQSDLEDVVLEVMERRETAQNRVTEMTVQRDEAQTRRDEVAAAIAKATGEVDRDVAAVTAERGTIAGVLPEDLLALYERIRAAEFGVGAAALRRRRCEGCQLELDISEVNGIKAKPADEVVRHEACGRILVRVPDSGL</sequence>
<feature type="coiled-coil region" evidence="1">
    <location>
        <begin position="110"/>
        <end position="158"/>
    </location>
</feature>
<gene>
    <name evidence="4" type="ORF">KGQ19_17710</name>
</gene>
<dbReference type="RefSeq" id="WP_212010281.1">
    <property type="nucleotide sequence ID" value="NZ_JAAFYZ010000054.1"/>
</dbReference>
<dbReference type="Gene3D" id="1.10.287.1490">
    <property type="match status" value="1"/>
</dbReference>